<name>A0A7I4YJT1_HAECO</name>
<dbReference type="AlphaFoldDB" id="A0A7I4YJT1"/>
<feature type="compositionally biased region" description="Low complexity" evidence="1">
    <location>
        <begin position="563"/>
        <end position="572"/>
    </location>
</feature>
<feature type="compositionally biased region" description="Acidic residues" evidence="1">
    <location>
        <begin position="157"/>
        <end position="172"/>
    </location>
</feature>
<sequence>MTEKVEDANSKKEEKDSEQCDEVMEEGDGANFANHGGDPRSLDLNRCLLLSNLPSVFLSDPFDEFSNTMLDWIAQDFKVSRDAMEKIVRIPKLQADAENQDLALRAIISFKSRVHKHRVFAQKSLAAESSIKLDVIDSIPREFVEVDDDLEMADEVDGDEELAEEHDESNEQDEPKPKVTTTDGEAVSSSAEEPAAEGDKEQNGVENGEETTKPKKKEYVDEDLEAPFEISWEGAPEFQWKLCPTAADTRRLILENVFWSDLQNVFIYRVMLKAETVDINFPMRFNIEGSKQMYGKVTMTFQWSMQIMHEAMRHLIYVRCPLGRRIKIFLPQTTSAMKLKEEFEGKLGRTIEPTRRMHQLIVKVLPENYELTLETAKELFAPLEPVEVENVKDDADQPCAIVTMASVEDTIKAHSSTYFVTIKVDDKETKCHVFLRGVEAHFGSLLTRWDKKKNENSKKSSKRPAGDKAASGSAKKPRGSSIRGNRGPGRGSSRAPRPFGGRGGRGRGRADPYYGDAFGSRYEAEARMRQEIELQQRMIREQEMMAAKLREQERFGYGGRPYGGSAFSYGRSSYGGGYDRRRY</sequence>
<dbReference type="OrthoDB" id="5877007at2759"/>
<feature type="region of interest" description="Disordered" evidence="1">
    <location>
        <begin position="157"/>
        <end position="220"/>
    </location>
</feature>
<evidence type="ECO:0000313" key="3">
    <source>
        <dbReference type="WBParaSite" id="HCON_00105370-00001"/>
    </source>
</evidence>
<dbReference type="OMA" id="CNVFMRG"/>
<feature type="compositionally biased region" description="Basic and acidic residues" evidence="1">
    <location>
        <begin position="210"/>
        <end position="219"/>
    </location>
</feature>
<feature type="compositionally biased region" description="Low complexity" evidence="1">
    <location>
        <begin position="467"/>
        <end position="499"/>
    </location>
</feature>
<reference evidence="3" key="1">
    <citation type="submission" date="2020-12" db="UniProtKB">
        <authorList>
            <consortium name="WormBaseParasite"/>
        </authorList>
    </citation>
    <scope>IDENTIFICATION</scope>
    <source>
        <strain evidence="3">MHco3</strain>
    </source>
</reference>
<proteinExistence type="predicted"/>
<feature type="region of interest" description="Disordered" evidence="1">
    <location>
        <begin position="453"/>
        <end position="514"/>
    </location>
</feature>
<evidence type="ECO:0000256" key="1">
    <source>
        <dbReference type="SAM" id="MobiDB-lite"/>
    </source>
</evidence>
<dbReference type="WBParaSite" id="HCON_00105370-00001">
    <property type="protein sequence ID" value="HCON_00105370-00001"/>
    <property type="gene ID" value="HCON_00105370"/>
</dbReference>
<accession>A0A7I4YJT1</accession>
<evidence type="ECO:0000313" key="2">
    <source>
        <dbReference type="Proteomes" id="UP000025227"/>
    </source>
</evidence>
<feature type="compositionally biased region" description="Basic and acidic residues" evidence="1">
    <location>
        <begin position="1"/>
        <end position="18"/>
    </location>
</feature>
<feature type="region of interest" description="Disordered" evidence="1">
    <location>
        <begin position="1"/>
        <end position="36"/>
    </location>
</feature>
<keyword evidence="2" id="KW-1185">Reference proteome</keyword>
<dbReference type="Proteomes" id="UP000025227">
    <property type="component" value="Unplaced"/>
</dbReference>
<protein>
    <submittedName>
        <fullName evidence="3">RNA helicase</fullName>
    </submittedName>
</protein>
<feature type="compositionally biased region" description="Acidic residues" evidence="1">
    <location>
        <begin position="19"/>
        <end position="28"/>
    </location>
</feature>
<feature type="region of interest" description="Disordered" evidence="1">
    <location>
        <begin position="560"/>
        <end position="583"/>
    </location>
</feature>
<organism evidence="2 3">
    <name type="scientific">Haemonchus contortus</name>
    <name type="common">Barber pole worm</name>
    <dbReference type="NCBI Taxonomy" id="6289"/>
    <lineage>
        <taxon>Eukaryota</taxon>
        <taxon>Metazoa</taxon>
        <taxon>Ecdysozoa</taxon>
        <taxon>Nematoda</taxon>
        <taxon>Chromadorea</taxon>
        <taxon>Rhabditida</taxon>
        <taxon>Rhabditina</taxon>
        <taxon>Rhabditomorpha</taxon>
        <taxon>Strongyloidea</taxon>
        <taxon>Trichostrongylidae</taxon>
        <taxon>Haemonchus</taxon>
    </lineage>
</organism>